<sequence length="104" mass="11437">MASGMRVQAKVKNDVTQVKALITHPMETGNRKDKKSGKVIPANFIEEVLCEHNGKAVMTAQWSGGISKNPYMAFKFKGGAKDEMVKVSWRDNLGKSASLDVKIK</sequence>
<name>A0A1H6FEJ7_9GAMM</name>
<keyword evidence="3" id="KW-1185">Reference proteome</keyword>
<organism evidence="2 3">
    <name type="scientific">Candidatus Venteria ishoeyi</name>
    <dbReference type="NCBI Taxonomy" id="1899563"/>
    <lineage>
        <taxon>Bacteria</taxon>
        <taxon>Pseudomonadati</taxon>
        <taxon>Pseudomonadota</taxon>
        <taxon>Gammaproteobacteria</taxon>
        <taxon>Thiotrichales</taxon>
        <taxon>Thiotrichaceae</taxon>
        <taxon>Venteria</taxon>
    </lineage>
</organism>
<proteinExistence type="predicted"/>
<gene>
    <name evidence="2" type="ORF">MBHS_04402</name>
</gene>
<dbReference type="Pfam" id="PF08770">
    <property type="entry name" value="SoxZ"/>
    <property type="match status" value="1"/>
</dbReference>
<accession>A0A1H6FEJ7</accession>
<dbReference type="SUPFAM" id="SSF81296">
    <property type="entry name" value="E set domains"/>
    <property type="match status" value="1"/>
</dbReference>
<reference evidence="2 3" key="1">
    <citation type="submission" date="2016-10" db="EMBL/GenBank/DDBJ databases">
        <authorList>
            <person name="de Groot N.N."/>
        </authorList>
    </citation>
    <scope>NUCLEOTIDE SEQUENCE [LARGE SCALE GENOMIC DNA]</scope>
    <source>
        <strain evidence="2">MBHS1</strain>
    </source>
</reference>
<dbReference type="Gene3D" id="2.60.40.10">
    <property type="entry name" value="Immunoglobulins"/>
    <property type="match status" value="1"/>
</dbReference>
<dbReference type="OrthoDB" id="9795530at2"/>
<dbReference type="EMBL" id="FMSV02000551">
    <property type="protein sequence ID" value="SEH08510.1"/>
    <property type="molecule type" value="Genomic_DNA"/>
</dbReference>
<dbReference type="NCBIfam" id="TIGR04490">
    <property type="entry name" value="SoxZ_true"/>
    <property type="match status" value="1"/>
</dbReference>
<dbReference type="InterPro" id="IPR014880">
    <property type="entry name" value="SoxZ_dom"/>
</dbReference>
<evidence type="ECO:0000259" key="1">
    <source>
        <dbReference type="Pfam" id="PF08770"/>
    </source>
</evidence>
<evidence type="ECO:0000313" key="2">
    <source>
        <dbReference type="EMBL" id="SEH08510.1"/>
    </source>
</evidence>
<dbReference type="InterPro" id="IPR013783">
    <property type="entry name" value="Ig-like_fold"/>
</dbReference>
<dbReference type="AlphaFoldDB" id="A0A1H6FEJ7"/>
<dbReference type="Proteomes" id="UP000236724">
    <property type="component" value="Unassembled WGS sequence"/>
</dbReference>
<protein>
    <submittedName>
        <fullName evidence="2">Sulphur oxidation protein SoxZ</fullName>
    </submittedName>
</protein>
<evidence type="ECO:0000313" key="3">
    <source>
        <dbReference type="Proteomes" id="UP000236724"/>
    </source>
</evidence>
<dbReference type="InterPro" id="IPR014756">
    <property type="entry name" value="Ig_E-set"/>
</dbReference>
<dbReference type="RefSeq" id="WP_103922050.1">
    <property type="nucleotide sequence ID" value="NZ_FMSV02000551.1"/>
</dbReference>
<feature type="domain" description="Sulphur oxidation protein SoxZ" evidence="1">
    <location>
        <begin position="6"/>
        <end position="98"/>
    </location>
</feature>
<dbReference type="InterPro" id="IPR030995">
    <property type="entry name" value="SoxZ"/>
</dbReference>